<accession>A0A916XYX9</accession>
<dbReference type="RefSeq" id="WP_188851388.1">
    <property type="nucleotide sequence ID" value="NZ_BMJJ01000006.1"/>
</dbReference>
<comment type="caution">
    <text evidence="1">The sequence shown here is derived from an EMBL/GenBank/DDBJ whole genome shotgun (WGS) entry which is preliminary data.</text>
</comment>
<dbReference type="EMBL" id="BMJJ01000006">
    <property type="protein sequence ID" value="GGD22402.1"/>
    <property type="molecule type" value="Genomic_DNA"/>
</dbReference>
<dbReference type="InterPro" id="IPR010385">
    <property type="entry name" value="DUF982"/>
</dbReference>
<dbReference type="Proteomes" id="UP000613160">
    <property type="component" value="Unassembled WGS sequence"/>
</dbReference>
<evidence type="ECO:0008006" key="3">
    <source>
        <dbReference type="Google" id="ProtNLM"/>
    </source>
</evidence>
<dbReference type="Gene3D" id="6.10.250.730">
    <property type="match status" value="1"/>
</dbReference>
<proteinExistence type="predicted"/>
<sequence>MENNVFDQPVWVYSGLNIPFALQNAAQAHSFLLDSPGQLRGIGYSGAVNACLAALRGEVDAQTARAALVAYARRNGILMPDADDLVAAAAMARRTTGASA</sequence>
<keyword evidence="2" id="KW-1185">Reference proteome</keyword>
<evidence type="ECO:0000313" key="2">
    <source>
        <dbReference type="Proteomes" id="UP000613160"/>
    </source>
</evidence>
<dbReference type="AlphaFoldDB" id="A0A916XYX9"/>
<evidence type="ECO:0000313" key="1">
    <source>
        <dbReference type="EMBL" id="GGD22402.1"/>
    </source>
</evidence>
<protein>
    <recommendedName>
        <fullName evidence="3">DUF982 domain-containing protein</fullName>
    </recommendedName>
</protein>
<dbReference type="Pfam" id="PF06169">
    <property type="entry name" value="DUF982"/>
    <property type="match status" value="1"/>
</dbReference>
<organism evidence="1 2">
    <name type="scientific">Aureimonas glaciei</name>
    <dbReference type="NCBI Taxonomy" id="1776957"/>
    <lineage>
        <taxon>Bacteria</taxon>
        <taxon>Pseudomonadati</taxon>
        <taxon>Pseudomonadota</taxon>
        <taxon>Alphaproteobacteria</taxon>
        <taxon>Hyphomicrobiales</taxon>
        <taxon>Aurantimonadaceae</taxon>
        <taxon>Aureimonas</taxon>
    </lineage>
</organism>
<reference evidence="1" key="2">
    <citation type="submission" date="2020-09" db="EMBL/GenBank/DDBJ databases">
        <authorList>
            <person name="Sun Q."/>
            <person name="Zhou Y."/>
        </authorList>
    </citation>
    <scope>NUCLEOTIDE SEQUENCE</scope>
    <source>
        <strain evidence="1">CGMCC 1.15493</strain>
    </source>
</reference>
<name>A0A916XYX9_9HYPH</name>
<reference evidence="1" key="1">
    <citation type="journal article" date="2014" name="Int. J. Syst. Evol. Microbiol.">
        <title>Complete genome sequence of Corynebacterium casei LMG S-19264T (=DSM 44701T), isolated from a smear-ripened cheese.</title>
        <authorList>
            <consortium name="US DOE Joint Genome Institute (JGI-PGF)"/>
            <person name="Walter F."/>
            <person name="Albersmeier A."/>
            <person name="Kalinowski J."/>
            <person name="Ruckert C."/>
        </authorList>
    </citation>
    <scope>NUCLEOTIDE SEQUENCE</scope>
    <source>
        <strain evidence="1">CGMCC 1.15493</strain>
    </source>
</reference>
<gene>
    <name evidence="1" type="ORF">GCM10011335_26620</name>
</gene>